<dbReference type="RefSeq" id="WP_029720718.1">
    <property type="nucleotide sequence ID" value="NZ_JNVU01000039.1"/>
</dbReference>
<dbReference type="eggNOG" id="COG0523">
    <property type="taxonomic scope" value="Bacteria"/>
</dbReference>
<dbReference type="Proteomes" id="UP000031419">
    <property type="component" value="Unassembled WGS sequence"/>
</dbReference>
<keyword evidence="4" id="KW-1185">Reference proteome</keyword>
<dbReference type="OrthoDB" id="9808822at2"/>
<name>A0A073B6U2_9PSEU</name>
<gene>
    <name evidence="3" type="ORF">GU90_16745</name>
</gene>
<dbReference type="STRING" id="28042.GU90_16745"/>
<dbReference type="InterPro" id="IPR051927">
    <property type="entry name" value="Zn_Chap_cDPG_Synth"/>
</dbReference>
<dbReference type="SMART" id="SM00833">
    <property type="entry name" value="CobW_C"/>
    <property type="match status" value="1"/>
</dbReference>
<feature type="region of interest" description="Disordered" evidence="1">
    <location>
        <begin position="402"/>
        <end position="423"/>
    </location>
</feature>
<evidence type="ECO:0000313" key="3">
    <source>
        <dbReference type="EMBL" id="KEI43394.1"/>
    </source>
</evidence>
<dbReference type="NCBIfam" id="NF047431">
    <property type="entry name" value="hiber_recruit"/>
    <property type="match status" value="1"/>
</dbReference>
<dbReference type="PANTHER" id="PTHR43603">
    <property type="entry name" value="COBW DOMAIN-CONTAINING PROTEIN DDB_G0274527"/>
    <property type="match status" value="1"/>
</dbReference>
<dbReference type="Pfam" id="PF02492">
    <property type="entry name" value="cobW"/>
    <property type="match status" value="1"/>
</dbReference>
<organism evidence="3 4">
    <name type="scientific">Saccharopolyspora rectivirgula</name>
    <dbReference type="NCBI Taxonomy" id="28042"/>
    <lineage>
        <taxon>Bacteria</taxon>
        <taxon>Bacillati</taxon>
        <taxon>Actinomycetota</taxon>
        <taxon>Actinomycetes</taxon>
        <taxon>Pseudonocardiales</taxon>
        <taxon>Pseudonocardiaceae</taxon>
        <taxon>Saccharopolyspora</taxon>
    </lineage>
</organism>
<protein>
    <submittedName>
        <fullName evidence="3">Cobalamin biosynthesis protein CobW</fullName>
    </submittedName>
</protein>
<dbReference type="PANTHER" id="PTHR43603:SF1">
    <property type="entry name" value="ZINC-REGULATED GTPASE METALLOPROTEIN ACTIVATOR 1"/>
    <property type="match status" value="1"/>
</dbReference>
<dbReference type="Gene3D" id="3.40.50.300">
    <property type="entry name" value="P-loop containing nucleotide triphosphate hydrolases"/>
    <property type="match status" value="1"/>
</dbReference>
<evidence type="ECO:0000313" key="4">
    <source>
        <dbReference type="Proteomes" id="UP000031419"/>
    </source>
</evidence>
<dbReference type="InterPro" id="IPR003495">
    <property type="entry name" value="CobW/HypB/UreG_nucleotide-bd"/>
</dbReference>
<dbReference type="AlphaFoldDB" id="A0A073B6U2"/>
<dbReference type="Pfam" id="PF07683">
    <property type="entry name" value="CobW_C"/>
    <property type="match status" value="1"/>
</dbReference>
<accession>A0A073B6U2</accession>
<comment type="caution">
    <text evidence="3">The sequence shown here is derived from an EMBL/GenBank/DDBJ whole genome shotgun (WGS) entry which is preliminary data.</text>
</comment>
<dbReference type="InterPro" id="IPR011629">
    <property type="entry name" value="CobW-like_C"/>
</dbReference>
<evidence type="ECO:0000259" key="2">
    <source>
        <dbReference type="SMART" id="SM00833"/>
    </source>
</evidence>
<proteinExistence type="predicted"/>
<dbReference type="InterPro" id="IPR027417">
    <property type="entry name" value="P-loop_NTPase"/>
</dbReference>
<feature type="domain" description="CobW C-terminal" evidence="2">
    <location>
        <begin position="257"/>
        <end position="373"/>
    </location>
</feature>
<dbReference type="EMBL" id="JNVU01000039">
    <property type="protein sequence ID" value="KEI43394.1"/>
    <property type="molecule type" value="Genomic_DNA"/>
</dbReference>
<evidence type="ECO:0000256" key="1">
    <source>
        <dbReference type="SAM" id="MobiDB-lite"/>
    </source>
</evidence>
<dbReference type="SUPFAM" id="SSF90002">
    <property type="entry name" value="Hypothetical protein YjiA, C-terminal domain"/>
    <property type="match status" value="1"/>
</dbReference>
<sequence length="423" mass="46283">MRTEATSADQRTPLIVVSGLQQEQVREVARTLHRQSPGNTALLHHDLRHIGEGIVRRTLRRGSTEQRAVLELAHGCVSCTLREDLLPLLRELAADSDVDRIVVELDPAVEPEAVCWALQHVVVNGGTAVDDARIEAVVTVVDLPTWLADAGGDEMLTERGLPGSPDDERTVAQLAVGQVEFADALVLSGDDTDHWNTVRTHAVLDRLAPTAPRARLADFNPTALLNRIPANSRRGEVDGPHGRLLRGQPPLEPDAGVSVVVFHERRPFHPGRLHDALDVLLDGVVRTRGRAWVASQPDAVLWLESAGGGLNVGHAGPWLAALPLEQWTDVDPEQQTKALLAWDDYYGDRMQELVVIAHRADPEEITRALRAALLTDEELAAGQQQWLHYPDPFSDWHTDPCADPDVDEMSGAIADGDIAKEKP</sequence>
<reference evidence="3 4" key="1">
    <citation type="submission" date="2014-06" db="EMBL/GenBank/DDBJ databases">
        <title>Saccharopolyspora rectivirgula DSM-43113 Genome sequencing.</title>
        <authorList>
            <person name="Barrera C."/>
            <person name="Millon L."/>
            <person name="Rognon B."/>
            <person name="Zaugg C."/>
            <person name="Monod M."/>
        </authorList>
    </citation>
    <scope>NUCLEOTIDE SEQUENCE [LARGE SCALE GENOMIC DNA]</scope>
    <source>
        <strain evidence="3 4">DSM 43113</strain>
    </source>
</reference>